<dbReference type="InterPro" id="IPR003777">
    <property type="entry name" value="XdhC_CoxI"/>
</dbReference>
<protein>
    <submittedName>
        <fullName evidence="4">XdhC/CoxI family protein</fullName>
    </submittedName>
</protein>
<evidence type="ECO:0000259" key="3">
    <source>
        <dbReference type="Pfam" id="PF13478"/>
    </source>
</evidence>
<name>A0A6G9YS66_9NOCA</name>
<evidence type="ECO:0000256" key="1">
    <source>
        <dbReference type="SAM" id="MobiDB-lite"/>
    </source>
</evidence>
<keyword evidence="5" id="KW-1185">Reference proteome</keyword>
<proteinExistence type="predicted"/>
<dbReference type="InterPro" id="IPR027051">
    <property type="entry name" value="XdhC_Rossmann_dom"/>
</dbReference>
<gene>
    <name evidence="4" type="ORF">F5544_41725</name>
</gene>
<feature type="domain" description="XdhC- CoxI" evidence="2">
    <location>
        <begin position="11"/>
        <end position="77"/>
    </location>
</feature>
<dbReference type="KEGG" id="nah:F5544_41725"/>
<dbReference type="Proteomes" id="UP000503540">
    <property type="component" value="Chromosome"/>
</dbReference>
<dbReference type="InterPro" id="IPR052698">
    <property type="entry name" value="MoCofactor_Util/Proc"/>
</dbReference>
<dbReference type="EMBL" id="CP046172">
    <property type="protein sequence ID" value="QIS16155.1"/>
    <property type="molecule type" value="Genomic_DNA"/>
</dbReference>
<dbReference type="Pfam" id="PF13478">
    <property type="entry name" value="XdhC_C"/>
    <property type="match status" value="1"/>
</dbReference>
<evidence type="ECO:0000313" key="5">
    <source>
        <dbReference type="Proteomes" id="UP000503540"/>
    </source>
</evidence>
<evidence type="ECO:0000313" key="4">
    <source>
        <dbReference type="EMBL" id="QIS16155.1"/>
    </source>
</evidence>
<organism evidence="4 5">
    <name type="scientific">Nocardia arthritidis</name>
    <dbReference type="NCBI Taxonomy" id="228602"/>
    <lineage>
        <taxon>Bacteria</taxon>
        <taxon>Bacillati</taxon>
        <taxon>Actinomycetota</taxon>
        <taxon>Actinomycetes</taxon>
        <taxon>Mycobacteriales</taxon>
        <taxon>Nocardiaceae</taxon>
        <taxon>Nocardia</taxon>
    </lineage>
</organism>
<dbReference type="Gene3D" id="3.40.50.720">
    <property type="entry name" value="NAD(P)-binding Rossmann-like Domain"/>
    <property type="match status" value="1"/>
</dbReference>
<dbReference type="AlphaFoldDB" id="A0A6G9YS66"/>
<feature type="domain" description="XdhC Rossmann" evidence="3">
    <location>
        <begin position="168"/>
        <end position="314"/>
    </location>
</feature>
<dbReference type="Pfam" id="PF02625">
    <property type="entry name" value="XdhC_CoxI"/>
    <property type="match status" value="1"/>
</dbReference>
<reference evidence="4 5" key="1">
    <citation type="journal article" date="2019" name="ACS Chem. Biol.">
        <title>Identification and Mobilization of a Cryptic Antibiotic Biosynthesis Gene Locus from a Human-Pathogenic Nocardia Isolate.</title>
        <authorList>
            <person name="Herisse M."/>
            <person name="Ishida K."/>
            <person name="Porter J.L."/>
            <person name="Howden B."/>
            <person name="Hertweck C."/>
            <person name="Stinear T.P."/>
            <person name="Pidot S.J."/>
        </authorList>
    </citation>
    <scope>NUCLEOTIDE SEQUENCE [LARGE SCALE GENOMIC DNA]</scope>
    <source>
        <strain evidence="4 5">AUSMDU00012717</strain>
    </source>
</reference>
<feature type="region of interest" description="Disordered" evidence="1">
    <location>
        <begin position="321"/>
        <end position="345"/>
    </location>
</feature>
<dbReference type="PANTHER" id="PTHR30388:SF4">
    <property type="entry name" value="MOLYBDENUM COFACTOR INSERTION CHAPERONE PAOD"/>
    <property type="match status" value="1"/>
</dbReference>
<accession>A0A6G9YS66</accession>
<dbReference type="RefSeq" id="WP_167478278.1">
    <property type="nucleotide sequence ID" value="NZ_CP046172.1"/>
</dbReference>
<evidence type="ECO:0000259" key="2">
    <source>
        <dbReference type="Pfam" id="PF02625"/>
    </source>
</evidence>
<dbReference type="PANTHER" id="PTHR30388">
    <property type="entry name" value="ALDEHYDE OXIDOREDUCTASE MOLYBDENUM COFACTOR ASSEMBLY PROTEIN"/>
    <property type="match status" value="1"/>
</dbReference>
<sequence>MRDIVDDLLRLWHSGRTGGLATIVRTVGTDTFPVGSAMLVGPEGQAYGTIGGGPLEETVYEAAFQAARIGHRGLQRYAVATGRETSSLGDGTVDIFTEPFSRRDFPEFPTVAAEIAAHRRITVFTVVWNADPDVIGQHLITDKRHGTELIALPESDVFVASFAPPPRLIIFGANAFAAALTTQARLIGYRVTICDARPDFASSSAFPGAEVVTDWPHRYLNSLSAAGEIDSSTAIVVLAHDPKFEIPLLTIALRLPELGYLAAQGDSITHGRRMEDLRAGGFDEATLARLHSPAGLDLGARTPAEVAVSIIGELLAARSGRTGRARSAPQPPPATIAKAPARMGL</sequence>